<dbReference type="PANTHER" id="PTHR31517">
    <property type="match status" value="1"/>
</dbReference>
<dbReference type="GO" id="GO:0140825">
    <property type="term" value="F:lactoperoxidase activity"/>
    <property type="evidence" value="ECO:0007669"/>
    <property type="project" value="UniProtKB-EC"/>
</dbReference>
<comment type="cofactor">
    <cofactor evidence="11 14">
        <name>Ca(2+)</name>
        <dbReference type="ChEBI" id="CHEBI:29108"/>
    </cofactor>
    <text evidence="11 14">Binds 2 calcium ions per subunit.</text>
</comment>
<evidence type="ECO:0000256" key="3">
    <source>
        <dbReference type="ARBA" id="ARBA00022559"/>
    </source>
</evidence>
<name>A0A8T0GNI4_CERPU</name>
<keyword evidence="5 11" id="KW-0479">Metal-binding</keyword>
<feature type="chain" id="PRO_5036514609" description="Peroxidase" evidence="14">
    <location>
        <begin position="28"/>
        <end position="341"/>
    </location>
</feature>
<dbReference type="PRINTS" id="PR00458">
    <property type="entry name" value="PEROXIDASE"/>
</dbReference>
<feature type="active site" description="Proton acceptor" evidence="9">
    <location>
        <position position="72"/>
    </location>
</feature>
<dbReference type="InterPro" id="IPR002016">
    <property type="entry name" value="Haem_peroxidase"/>
</dbReference>
<comment type="function">
    <text evidence="14">Removal of H(2)O(2), oxidation of toxic reductants, biosynthesis and degradation of lignin, suberization, auxin catabolism, response to environmental stresses such as wounding, pathogen attack and oxidative stress.</text>
</comment>
<dbReference type="GO" id="GO:0005576">
    <property type="term" value="C:extracellular region"/>
    <property type="evidence" value="ECO:0007669"/>
    <property type="project" value="UniProtKB-SubCell"/>
</dbReference>
<evidence type="ECO:0000256" key="5">
    <source>
        <dbReference type="ARBA" id="ARBA00022723"/>
    </source>
</evidence>
<evidence type="ECO:0000256" key="1">
    <source>
        <dbReference type="ARBA" id="ARBA00000189"/>
    </source>
</evidence>
<feature type="binding site" evidence="11">
    <location>
        <position position="259"/>
    </location>
    <ligand>
        <name>Ca(2+)</name>
        <dbReference type="ChEBI" id="CHEBI:29108"/>
        <label>2</label>
    </ligand>
</feature>
<keyword evidence="17" id="KW-1185">Reference proteome</keyword>
<comment type="cofactor">
    <cofactor evidence="11 14">
        <name>heme b</name>
        <dbReference type="ChEBI" id="CHEBI:60344"/>
    </cofactor>
    <text evidence="11 14">Binds 1 heme b (iron(II)-protoporphyrin IX) group per subunit.</text>
</comment>
<keyword evidence="4 14" id="KW-0349">Heme</keyword>
<feature type="site" description="Transition state stabilizer" evidence="12">
    <location>
        <position position="68"/>
    </location>
</feature>
<comment type="subcellular location">
    <subcellularLocation>
        <location evidence="14">Secreted</location>
    </subcellularLocation>
</comment>
<dbReference type="AlphaFoldDB" id="A0A8T0GNI4"/>
<evidence type="ECO:0000256" key="13">
    <source>
        <dbReference type="PIRSR" id="PIRSR600823-5"/>
    </source>
</evidence>
<reference evidence="16" key="1">
    <citation type="submission" date="2020-06" db="EMBL/GenBank/DDBJ databases">
        <title>WGS assembly of Ceratodon purpureus strain R40.</title>
        <authorList>
            <person name="Carey S.B."/>
            <person name="Jenkins J."/>
            <person name="Shu S."/>
            <person name="Lovell J.T."/>
            <person name="Sreedasyam A."/>
            <person name="Maumus F."/>
            <person name="Tiley G.P."/>
            <person name="Fernandez-Pozo N."/>
            <person name="Barry K."/>
            <person name="Chen C."/>
            <person name="Wang M."/>
            <person name="Lipzen A."/>
            <person name="Daum C."/>
            <person name="Saski C.A."/>
            <person name="Payton A.C."/>
            <person name="Mcbreen J.C."/>
            <person name="Conrad R.E."/>
            <person name="Kollar L.M."/>
            <person name="Olsson S."/>
            <person name="Huttunen S."/>
            <person name="Landis J.B."/>
            <person name="Wickett N.J."/>
            <person name="Johnson M.G."/>
            <person name="Rensing S.A."/>
            <person name="Grimwood J."/>
            <person name="Schmutz J."/>
            <person name="Mcdaniel S.F."/>
        </authorList>
    </citation>
    <scope>NUCLEOTIDE SEQUENCE</scope>
    <source>
        <strain evidence="16">R40</strain>
    </source>
</reference>
<feature type="domain" description="Plant heme peroxidase family profile" evidence="15">
    <location>
        <begin position="30"/>
        <end position="339"/>
    </location>
</feature>
<keyword evidence="14" id="KW-0376">Hydrogen peroxide</keyword>
<feature type="binding site" evidence="11">
    <location>
        <position position="267"/>
    </location>
    <ligand>
        <name>Ca(2+)</name>
        <dbReference type="ChEBI" id="CHEBI:29108"/>
        <label>2</label>
    </ligand>
</feature>
<keyword evidence="8 13" id="KW-1015">Disulfide bond</keyword>
<evidence type="ECO:0000256" key="4">
    <source>
        <dbReference type="ARBA" id="ARBA00022617"/>
    </source>
</evidence>
<feature type="binding site" evidence="10">
    <location>
        <position position="168"/>
    </location>
    <ligand>
        <name>substrate</name>
    </ligand>
</feature>
<sequence>MANSRVGALVSVVVLVWAMSSLNMAEANYNLSADFYAKSCPQYEQIIYSYVNKLYNSPKNNTVISMIRWAFHDFVNGADASFLLRSDNFPSNTSEKDSISQVGMRNSKYVNDIKVVVDSYCPGVISCADTLAVAGAAAVQIMGGPTIPLKVGRRDSRISLKSSADLIPRSNATVDQLLAFFTPLGLTTAEAVAMMGGHSVGRAHCVSFWKRLYPTADPHLTATFAAKLYDRCPKIQPTPGNPNPLNVTNPIHYTYIRNDPYSPLTMDNHYYQELLKRHGVMTVDDNLIWDNRTLPYVQLYAQDANVWKKTFMGAYQKLSEFKVLTGTQGEIRKKCTLLNKI</sequence>
<dbReference type="PRINTS" id="PR00461">
    <property type="entry name" value="PLPEROXIDASE"/>
</dbReference>
<dbReference type="PROSITE" id="PS50873">
    <property type="entry name" value="PEROXIDASE_4"/>
    <property type="match status" value="1"/>
</dbReference>
<comment type="similarity">
    <text evidence="2">Belongs to the peroxidase family. Ascorbate peroxidase subfamily.</text>
</comment>
<dbReference type="GO" id="GO:0046872">
    <property type="term" value="F:metal ion binding"/>
    <property type="evidence" value="ECO:0007669"/>
    <property type="project" value="UniProtKB-UniRule"/>
</dbReference>
<feature type="binding site" evidence="11">
    <location>
        <position position="73"/>
    </location>
    <ligand>
        <name>Ca(2+)</name>
        <dbReference type="ChEBI" id="CHEBI:29108"/>
        <label>1</label>
    </ligand>
</feature>
<keyword evidence="6 14" id="KW-0560">Oxidoreductase</keyword>
<evidence type="ECO:0000313" key="17">
    <source>
        <dbReference type="Proteomes" id="UP000822688"/>
    </source>
</evidence>
<dbReference type="InterPro" id="IPR033905">
    <property type="entry name" value="Secretory_peroxidase"/>
</dbReference>
<feature type="binding site" evidence="11">
    <location>
        <position position="77"/>
    </location>
    <ligand>
        <name>Ca(2+)</name>
        <dbReference type="ChEBI" id="CHEBI:29108"/>
        <label>1</label>
    </ligand>
</feature>
<evidence type="ECO:0000256" key="7">
    <source>
        <dbReference type="ARBA" id="ARBA00023004"/>
    </source>
</evidence>
<evidence type="ECO:0000256" key="10">
    <source>
        <dbReference type="PIRSR" id="PIRSR600823-2"/>
    </source>
</evidence>
<feature type="binding site" evidence="11">
    <location>
        <position position="75"/>
    </location>
    <ligand>
        <name>Ca(2+)</name>
        <dbReference type="ChEBI" id="CHEBI:29108"/>
        <label>1</label>
    </ligand>
</feature>
<comment type="similarity">
    <text evidence="14">Belongs to the peroxidase family. Classical plant (class III) peroxidase subfamily.</text>
</comment>
<dbReference type="GO" id="GO:0020037">
    <property type="term" value="F:heme binding"/>
    <property type="evidence" value="ECO:0007669"/>
    <property type="project" value="UniProtKB-UniRule"/>
</dbReference>
<dbReference type="Gene3D" id="1.10.420.10">
    <property type="entry name" value="Peroxidase, domain 2"/>
    <property type="match status" value="1"/>
</dbReference>
<dbReference type="InterPro" id="IPR019793">
    <property type="entry name" value="Peroxidases_heam-ligand_BS"/>
</dbReference>
<feature type="binding site" evidence="11">
    <location>
        <position position="81"/>
    </location>
    <ligand>
        <name>Ca(2+)</name>
        <dbReference type="ChEBI" id="CHEBI:29108"/>
        <label>1</label>
    </ligand>
</feature>
<organism evidence="16 17">
    <name type="scientific">Ceratodon purpureus</name>
    <name type="common">Fire moss</name>
    <name type="synonym">Dicranum purpureum</name>
    <dbReference type="NCBI Taxonomy" id="3225"/>
    <lineage>
        <taxon>Eukaryota</taxon>
        <taxon>Viridiplantae</taxon>
        <taxon>Streptophyta</taxon>
        <taxon>Embryophyta</taxon>
        <taxon>Bryophyta</taxon>
        <taxon>Bryophytina</taxon>
        <taxon>Bryopsida</taxon>
        <taxon>Dicranidae</taxon>
        <taxon>Pseudoditrichales</taxon>
        <taxon>Ditrichaceae</taxon>
        <taxon>Ceratodon</taxon>
    </lineage>
</organism>
<dbReference type="InterPro" id="IPR010255">
    <property type="entry name" value="Haem_peroxidase_sf"/>
</dbReference>
<evidence type="ECO:0000256" key="11">
    <source>
        <dbReference type="PIRSR" id="PIRSR600823-3"/>
    </source>
</evidence>
<keyword evidence="7 11" id="KW-0408">Iron</keyword>
<dbReference type="InterPro" id="IPR000823">
    <property type="entry name" value="Peroxidase_pln"/>
</dbReference>
<dbReference type="PROSITE" id="PS00435">
    <property type="entry name" value="PEROXIDASE_1"/>
    <property type="match status" value="1"/>
</dbReference>
<evidence type="ECO:0000256" key="12">
    <source>
        <dbReference type="PIRSR" id="PIRSR600823-4"/>
    </source>
</evidence>
<comment type="caution">
    <text evidence="16">The sequence shown here is derived from an EMBL/GenBank/DDBJ whole genome shotgun (WGS) entry which is preliminary data.</text>
</comment>
<evidence type="ECO:0000256" key="2">
    <source>
        <dbReference type="ARBA" id="ARBA00006873"/>
    </source>
</evidence>
<keyword evidence="11 14" id="KW-0106">Calcium</keyword>
<dbReference type="Proteomes" id="UP000822688">
    <property type="component" value="Chromosome 10"/>
</dbReference>
<dbReference type="OrthoDB" id="2113341at2759"/>
<protein>
    <recommendedName>
        <fullName evidence="14">Peroxidase</fullName>
        <ecNumber evidence="14">1.11.1.7</ecNumber>
    </recommendedName>
</protein>
<evidence type="ECO:0000256" key="6">
    <source>
        <dbReference type="ARBA" id="ARBA00023002"/>
    </source>
</evidence>
<evidence type="ECO:0000256" key="8">
    <source>
        <dbReference type="ARBA" id="ARBA00023157"/>
    </source>
</evidence>
<accession>A0A8T0GNI4</accession>
<keyword evidence="14" id="KW-0732">Signal</keyword>
<feature type="disulfide bond" evidence="13">
    <location>
        <begin position="40"/>
        <end position="121"/>
    </location>
</feature>
<feature type="binding site" evidence="11">
    <location>
        <position position="95"/>
    </location>
    <ligand>
        <name>Ca(2+)</name>
        <dbReference type="ChEBI" id="CHEBI:29108"/>
        <label>1</label>
    </ligand>
</feature>
<gene>
    <name evidence="16" type="ORF">KC19_10G095400</name>
</gene>
<feature type="binding site" evidence="11">
    <location>
        <position position="79"/>
    </location>
    <ligand>
        <name>Ca(2+)</name>
        <dbReference type="ChEBI" id="CHEBI:29108"/>
        <label>1</label>
    </ligand>
</feature>
<proteinExistence type="inferred from homology"/>
<comment type="catalytic activity">
    <reaction evidence="1 14">
        <text>2 a phenolic donor + H2O2 = 2 a phenolic radical donor + 2 H2O</text>
        <dbReference type="Rhea" id="RHEA:56136"/>
        <dbReference type="ChEBI" id="CHEBI:15377"/>
        <dbReference type="ChEBI" id="CHEBI:16240"/>
        <dbReference type="ChEBI" id="CHEBI:139520"/>
        <dbReference type="ChEBI" id="CHEBI:139521"/>
        <dbReference type="EC" id="1.11.1.7"/>
    </reaction>
</comment>
<feature type="binding site" description="axial binding residue" evidence="11">
    <location>
        <position position="198"/>
    </location>
    <ligand>
        <name>heme b</name>
        <dbReference type="ChEBI" id="CHEBI:60344"/>
    </ligand>
    <ligandPart>
        <name>Fe</name>
        <dbReference type="ChEBI" id="CHEBI:18248"/>
    </ligandPart>
</feature>
<evidence type="ECO:0000313" key="16">
    <source>
        <dbReference type="EMBL" id="KAG0559308.1"/>
    </source>
</evidence>
<evidence type="ECO:0000259" key="15">
    <source>
        <dbReference type="PROSITE" id="PS50873"/>
    </source>
</evidence>
<dbReference type="PANTHER" id="PTHR31517:SF80">
    <property type="entry name" value="PEROXIDASE"/>
    <property type="match status" value="1"/>
</dbReference>
<feature type="disulfide bond" evidence="13">
    <location>
        <begin position="205"/>
        <end position="232"/>
    </location>
</feature>
<dbReference type="SUPFAM" id="SSF48113">
    <property type="entry name" value="Heme-dependent peroxidases"/>
    <property type="match status" value="1"/>
</dbReference>
<dbReference type="EC" id="1.11.1.7" evidence="14"/>
<feature type="disulfide bond" evidence="13">
    <location>
        <begin position="127"/>
        <end position="335"/>
    </location>
</feature>
<evidence type="ECO:0000256" key="14">
    <source>
        <dbReference type="RuleBase" id="RU362060"/>
    </source>
</evidence>
<keyword evidence="14" id="KW-0964">Secreted</keyword>
<dbReference type="CDD" id="cd00693">
    <property type="entry name" value="secretory_peroxidase"/>
    <property type="match status" value="1"/>
</dbReference>
<dbReference type="EMBL" id="CM026431">
    <property type="protein sequence ID" value="KAG0559308.1"/>
    <property type="molecule type" value="Genomic_DNA"/>
</dbReference>
<feature type="signal peptide" evidence="14">
    <location>
        <begin position="1"/>
        <end position="27"/>
    </location>
</feature>
<dbReference type="Gene3D" id="1.10.520.10">
    <property type="match status" value="1"/>
</dbReference>
<dbReference type="Pfam" id="PF00141">
    <property type="entry name" value="peroxidase"/>
    <property type="match status" value="1"/>
</dbReference>
<dbReference type="GO" id="GO:0042744">
    <property type="term" value="P:hydrogen peroxide catabolic process"/>
    <property type="evidence" value="ECO:0007669"/>
    <property type="project" value="UniProtKB-KW"/>
</dbReference>
<dbReference type="GO" id="GO:0006979">
    <property type="term" value="P:response to oxidative stress"/>
    <property type="evidence" value="ECO:0007669"/>
    <property type="project" value="UniProtKB-UniRule"/>
</dbReference>
<keyword evidence="3 14" id="KW-0575">Peroxidase</keyword>
<dbReference type="FunFam" id="1.10.420.10:FF:000001">
    <property type="entry name" value="Peroxidase"/>
    <property type="match status" value="1"/>
</dbReference>
<dbReference type="EMBL" id="CM026431">
    <property type="protein sequence ID" value="KAG0559307.1"/>
    <property type="molecule type" value="Genomic_DNA"/>
</dbReference>
<evidence type="ECO:0000256" key="9">
    <source>
        <dbReference type="PIRSR" id="PIRSR600823-1"/>
    </source>
</evidence>